<reference evidence="2" key="1">
    <citation type="submission" date="2013-07" db="EMBL/GenBank/DDBJ databases">
        <authorList>
            <person name="Geib S."/>
        </authorList>
    </citation>
    <scope>NUCLEOTIDE SEQUENCE</scope>
</reference>
<dbReference type="AlphaFoldDB" id="W8BNC7"/>
<evidence type="ECO:0000313" key="2">
    <source>
        <dbReference type="EMBL" id="JAB94876.1"/>
    </source>
</evidence>
<protein>
    <submittedName>
        <fullName evidence="2">Uncharacterized protein</fullName>
    </submittedName>
</protein>
<evidence type="ECO:0000256" key="1">
    <source>
        <dbReference type="SAM" id="Phobius"/>
    </source>
</evidence>
<organism evidence="2">
    <name type="scientific">Ceratitis capitata</name>
    <name type="common">Mediterranean fruit fly</name>
    <name type="synonym">Tephritis capitata</name>
    <dbReference type="NCBI Taxonomy" id="7213"/>
    <lineage>
        <taxon>Eukaryota</taxon>
        <taxon>Metazoa</taxon>
        <taxon>Ecdysozoa</taxon>
        <taxon>Arthropoda</taxon>
        <taxon>Hexapoda</taxon>
        <taxon>Insecta</taxon>
        <taxon>Pterygota</taxon>
        <taxon>Neoptera</taxon>
        <taxon>Endopterygota</taxon>
        <taxon>Diptera</taxon>
        <taxon>Brachycera</taxon>
        <taxon>Muscomorpha</taxon>
        <taxon>Tephritoidea</taxon>
        <taxon>Tephritidae</taxon>
        <taxon>Ceratitis</taxon>
        <taxon>Ceratitis</taxon>
    </lineage>
</organism>
<keyword evidence="1" id="KW-0812">Transmembrane</keyword>
<sequence length="100" mass="11720">MCMYIYVYPRLEMSVLLAQICQSFYMFVGVLLLLIRRAGSSNIFAAALESFKKPQNTNYHDDNSHRSAFKMLKAQNRNQNYFKCNTVKKMLLKNVINIKQ</sequence>
<name>W8BNC7_CERCA</name>
<reference evidence="2" key="2">
    <citation type="journal article" date="2014" name="BMC Genomics">
        <title>A genomic perspective to assessing quality of mass-reared SIT flies used in Mediterranean fruit fly (Ceratitis capitata) eradication in California.</title>
        <authorList>
            <person name="Calla B."/>
            <person name="Hall B."/>
            <person name="Hou S."/>
            <person name="Geib S.M."/>
        </authorList>
    </citation>
    <scope>NUCLEOTIDE SEQUENCE</scope>
</reference>
<keyword evidence="1" id="KW-0472">Membrane</keyword>
<dbReference type="EMBL" id="GAMC01011679">
    <property type="protein sequence ID" value="JAB94876.1"/>
    <property type="molecule type" value="mRNA"/>
</dbReference>
<feature type="transmembrane region" description="Helical" evidence="1">
    <location>
        <begin position="16"/>
        <end position="35"/>
    </location>
</feature>
<proteinExistence type="evidence at transcript level"/>
<accession>W8BNC7</accession>
<keyword evidence="1" id="KW-1133">Transmembrane helix</keyword>